<organism evidence="1 2">
    <name type="scientific">Neorhizobium huautlense</name>
    <dbReference type="NCBI Taxonomy" id="67774"/>
    <lineage>
        <taxon>Bacteria</taxon>
        <taxon>Pseudomonadati</taxon>
        <taxon>Pseudomonadota</taxon>
        <taxon>Alphaproteobacteria</taxon>
        <taxon>Hyphomicrobiales</taxon>
        <taxon>Rhizobiaceae</taxon>
        <taxon>Rhizobium/Agrobacterium group</taxon>
        <taxon>Neorhizobium</taxon>
    </lineage>
</organism>
<keyword evidence="2" id="KW-1185">Reference proteome</keyword>
<protein>
    <submittedName>
        <fullName evidence="1">Uncharacterized protein</fullName>
    </submittedName>
</protein>
<proteinExistence type="predicted"/>
<comment type="caution">
    <text evidence="1">The sequence shown here is derived from an EMBL/GenBank/DDBJ whole genome shotgun (WGS) entry which is preliminary data.</text>
</comment>
<dbReference type="EMBL" id="JAUSRF010000009">
    <property type="protein sequence ID" value="MDP9838122.1"/>
    <property type="molecule type" value="Genomic_DNA"/>
</dbReference>
<dbReference type="Proteomes" id="UP001241472">
    <property type="component" value="Unassembled WGS sequence"/>
</dbReference>
<reference evidence="1 2" key="1">
    <citation type="submission" date="2023-07" db="EMBL/GenBank/DDBJ databases">
        <title>Sorghum-associated microbial communities from plants grown in Nebraska, USA.</title>
        <authorList>
            <person name="Schachtman D."/>
        </authorList>
    </citation>
    <scope>NUCLEOTIDE SEQUENCE [LARGE SCALE GENOMIC DNA]</scope>
    <source>
        <strain evidence="1 2">DS1307</strain>
    </source>
</reference>
<gene>
    <name evidence="1" type="ORF">J2T09_002889</name>
</gene>
<evidence type="ECO:0000313" key="1">
    <source>
        <dbReference type="EMBL" id="MDP9838122.1"/>
    </source>
</evidence>
<sequence length="86" mass="8968">MFASVEPCVHCGYFLPRDGLACSRADCADQLISIPLSILSAASNGGLLPVASEIAGCRLCGITSEFTGYGRDSMLLHRSASWCLGG</sequence>
<evidence type="ECO:0000313" key="2">
    <source>
        <dbReference type="Proteomes" id="UP001241472"/>
    </source>
</evidence>
<name>A0ABT9PUH1_9HYPH</name>
<accession>A0ABT9PUH1</accession>